<dbReference type="Proteomes" id="UP000688137">
    <property type="component" value="Unassembled WGS sequence"/>
</dbReference>
<evidence type="ECO:0000313" key="3">
    <source>
        <dbReference type="Proteomes" id="UP000688137"/>
    </source>
</evidence>
<dbReference type="EMBL" id="CAJJDM010000035">
    <property type="protein sequence ID" value="CAD8064872.1"/>
    <property type="molecule type" value="Genomic_DNA"/>
</dbReference>
<proteinExistence type="predicted"/>
<evidence type="ECO:0000313" key="2">
    <source>
        <dbReference type="EMBL" id="CAD8064872.1"/>
    </source>
</evidence>
<accession>A0A8S1LFQ9</accession>
<name>A0A8S1LFQ9_PARPR</name>
<comment type="caution">
    <text evidence="2">The sequence shown here is derived from an EMBL/GenBank/DDBJ whole genome shotgun (WGS) entry which is preliminary data.</text>
</comment>
<gene>
    <name evidence="2" type="ORF">PPRIM_AZ9-3.1.T0360343</name>
</gene>
<keyword evidence="3" id="KW-1185">Reference proteome</keyword>
<feature type="region of interest" description="Disordered" evidence="1">
    <location>
        <begin position="224"/>
        <end position="288"/>
    </location>
</feature>
<feature type="compositionally biased region" description="Basic and acidic residues" evidence="1">
    <location>
        <begin position="224"/>
        <end position="254"/>
    </location>
</feature>
<feature type="compositionally biased region" description="Basic and acidic residues" evidence="1">
    <location>
        <begin position="266"/>
        <end position="275"/>
    </location>
</feature>
<reference evidence="2" key="1">
    <citation type="submission" date="2021-01" db="EMBL/GenBank/DDBJ databases">
        <authorList>
            <consortium name="Genoscope - CEA"/>
            <person name="William W."/>
        </authorList>
    </citation>
    <scope>NUCLEOTIDE SEQUENCE</scope>
</reference>
<evidence type="ECO:0000256" key="1">
    <source>
        <dbReference type="SAM" id="MobiDB-lite"/>
    </source>
</evidence>
<protein>
    <submittedName>
        <fullName evidence="2">Uncharacterized protein</fullName>
    </submittedName>
</protein>
<organism evidence="2 3">
    <name type="scientific">Paramecium primaurelia</name>
    <dbReference type="NCBI Taxonomy" id="5886"/>
    <lineage>
        <taxon>Eukaryota</taxon>
        <taxon>Sar</taxon>
        <taxon>Alveolata</taxon>
        <taxon>Ciliophora</taxon>
        <taxon>Intramacronucleata</taxon>
        <taxon>Oligohymenophorea</taxon>
        <taxon>Peniculida</taxon>
        <taxon>Parameciidae</taxon>
        <taxon>Paramecium</taxon>
    </lineage>
</organism>
<sequence length="318" mass="37002">MNQAKNYQTQQPFNQTIKPHCQILQRCFNNQGKIQFLINKKPIKSMLKMKLIVKQKFTNTIEEQIMLLLKQQILQQKQQHQLQKSNNWLKMLITKKYQLDILNEQETQLTEQRANDADDFIKFEHETENVIEAIEVIFTKLSSIQPDQEVVQILTQLNQIGASNPILALMQVASTFSKDQLNNVLNKLSEVSASLEQSLHDARQSEIQAQLDYERLMVEIESQRESLSSAREDSERQLKDNEQALDLQKKRKEDATDELNAATSGKEQKEGECDGWRTQYASDTEHRQQEISIIRQIEEILATKLKNVKVYLLERSSS</sequence>
<dbReference type="AlphaFoldDB" id="A0A8S1LFQ9"/>